<dbReference type="RefSeq" id="WP_050429027.1">
    <property type="nucleotide sequence ID" value="NZ_CP012159.1"/>
</dbReference>
<proteinExistence type="predicted"/>
<gene>
    <name evidence="8" type="ORF">CMC5_006380</name>
</gene>
<reference evidence="8 9" key="1">
    <citation type="submission" date="2015-07" db="EMBL/GenBank/DDBJ databases">
        <title>Genome analysis of myxobacterium Chondromyces crocatus Cm c5 reveals a high potential for natural compound synthesis and the genetic basis for the loss of fruiting body formation.</title>
        <authorList>
            <person name="Zaburannyi N."/>
            <person name="Bunk B."/>
            <person name="Maier J."/>
            <person name="Overmann J."/>
            <person name="Mueller R."/>
        </authorList>
    </citation>
    <scope>NUCLEOTIDE SEQUENCE [LARGE SCALE GENOMIC DNA]</scope>
    <source>
        <strain evidence="8 9">Cm c5</strain>
    </source>
</reference>
<dbReference type="Pfam" id="PF00482">
    <property type="entry name" value="T2SSF"/>
    <property type="match status" value="1"/>
</dbReference>
<dbReference type="EMBL" id="CP012159">
    <property type="protein sequence ID" value="AKT36522.1"/>
    <property type="molecule type" value="Genomic_DNA"/>
</dbReference>
<evidence type="ECO:0000256" key="3">
    <source>
        <dbReference type="ARBA" id="ARBA00022692"/>
    </source>
</evidence>
<keyword evidence="5 6" id="KW-0472">Membrane</keyword>
<dbReference type="STRING" id="52.CMC5_006380"/>
<feature type="transmembrane region" description="Helical" evidence="6">
    <location>
        <begin position="263"/>
        <end position="283"/>
    </location>
</feature>
<feature type="domain" description="Type II secretion system protein GspF" evidence="7">
    <location>
        <begin position="123"/>
        <end position="248"/>
    </location>
</feature>
<sequence length="291" mass="31704">MDALIQEVVSHPGFKWAGIGLVFLGLFILIHALVSDDDGLPRRLWRRYVAYLERRMKVLFIFTPGDRIAAGQGVGVFLSVVLAILVDLPLWWLPVSVAVVPPLYIELLRRQRVAEIEKQLDGFILAIANALKATPSLGDAFISVQQLIRPPLQQEVELAVKEMRVGSTLDQALMLMASRIGSRPVDSAISALLIGRQVGGNLPKILDGTAAALREMSRLEAVVRTKTAEGKAQLALLAVFPIVLVLVFDAVKQNYFAPLTNSIVGYLVILAAGACWLASLVIARKVVNVDV</sequence>
<dbReference type="PANTHER" id="PTHR35007:SF1">
    <property type="entry name" value="PILUS ASSEMBLY PROTEIN"/>
    <property type="match status" value="1"/>
</dbReference>
<dbReference type="AlphaFoldDB" id="A0A0K1E758"/>
<keyword evidence="2" id="KW-1003">Cell membrane</keyword>
<evidence type="ECO:0000256" key="4">
    <source>
        <dbReference type="ARBA" id="ARBA00022989"/>
    </source>
</evidence>
<evidence type="ECO:0000313" key="8">
    <source>
        <dbReference type="EMBL" id="AKT36522.1"/>
    </source>
</evidence>
<name>A0A0K1E758_CHOCO</name>
<evidence type="ECO:0000256" key="1">
    <source>
        <dbReference type="ARBA" id="ARBA00004651"/>
    </source>
</evidence>
<comment type="subcellular location">
    <subcellularLocation>
        <location evidence="1">Cell membrane</location>
        <topology evidence="1">Multi-pass membrane protein</topology>
    </subcellularLocation>
</comment>
<dbReference type="KEGG" id="ccro:CMC5_006380"/>
<protein>
    <recommendedName>
        <fullName evidence="7">Type II secretion system protein GspF domain-containing protein</fullName>
    </recommendedName>
</protein>
<keyword evidence="4 6" id="KW-1133">Transmembrane helix</keyword>
<evidence type="ECO:0000256" key="5">
    <source>
        <dbReference type="ARBA" id="ARBA00023136"/>
    </source>
</evidence>
<dbReference type="OrthoDB" id="597333at2"/>
<organism evidence="8 9">
    <name type="scientific">Chondromyces crocatus</name>
    <dbReference type="NCBI Taxonomy" id="52"/>
    <lineage>
        <taxon>Bacteria</taxon>
        <taxon>Pseudomonadati</taxon>
        <taxon>Myxococcota</taxon>
        <taxon>Polyangia</taxon>
        <taxon>Polyangiales</taxon>
        <taxon>Polyangiaceae</taxon>
        <taxon>Chondromyces</taxon>
    </lineage>
</organism>
<dbReference type="PANTHER" id="PTHR35007">
    <property type="entry name" value="INTEGRAL MEMBRANE PROTEIN-RELATED"/>
    <property type="match status" value="1"/>
</dbReference>
<keyword evidence="3 6" id="KW-0812">Transmembrane</keyword>
<dbReference type="InterPro" id="IPR018076">
    <property type="entry name" value="T2SS_GspF_dom"/>
</dbReference>
<feature type="transmembrane region" description="Helical" evidence="6">
    <location>
        <begin position="56"/>
        <end position="85"/>
    </location>
</feature>
<feature type="transmembrane region" description="Helical" evidence="6">
    <location>
        <begin position="234"/>
        <end position="251"/>
    </location>
</feature>
<feature type="transmembrane region" description="Helical" evidence="6">
    <location>
        <begin position="16"/>
        <end position="35"/>
    </location>
</feature>
<evidence type="ECO:0000313" key="9">
    <source>
        <dbReference type="Proteomes" id="UP000067626"/>
    </source>
</evidence>
<evidence type="ECO:0000256" key="6">
    <source>
        <dbReference type="SAM" id="Phobius"/>
    </source>
</evidence>
<keyword evidence="9" id="KW-1185">Reference proteome</keyword>
<evidence type="ECO:0000256" key="2">
    <source>
        <dbReference type="ARBA" id="ARBA00022475"/>
    </source>
</evidence>
<dbReference type="Proteomes" id="UP000067626">
    <property type="component" value="Chromosome"/>
</dbReference>
<evidence type="ECO:0000259" key="7">
    <source>
        <dbReference type="Pfam" id="PF00482"/>
    </source>
</evidence>
<dbReference type="GO" id="GO:0005886">
    <property type="term" value="C:plasma membrane"/>
    <property type="evidence" value="ECO:0007669"/>
    <property type="project" value="UniProtKB-SubCell"/>
</dbReference>
<accession>A0A0K1E758</accession>